<dbReference type="PANTHER" id="PTHR11264">
    <property type="entry name" value="URACIL-DNA GLYCOSYLASE"/>
    <property type="match status" value="1"/>
</dbReference>
<protein>
    <submittedName>
        <fullName evidence="6">Uracil-DNA glycosylase-like protein</fullName>
    </submittedName>
</protein>
<dbReference type="InterPro" id="IPR002043">
    <property type="entry name" value="UDG_fam1"/>
</dbReference>
<evidence type="ECO:0000256" key="3">
    <source>
        <dbReference type="ARBA" id="ARBA00022801"/>
    </source>
</evidence>
<dbReference type="PANTHER" id="PTHR11264:SF0">
    <property type="entry name" value="URACIL-DNA GLYCOSYLASE"/>
    <property type="match status" value="1"/>
</dbReference>
<organism evidence="6 7">
    <name type="scientific">Blyttiomyces helicus</name>
    <dbReference type="NCBI Taxonomy" id="388810"/>
    <lineage>
        <taxon>Eukaryota</taxon>
        <taxon>Fungi</taxon>
        <taxon>Fungi incertae sedis</taxon>
        <taxon>Chytridiomycota</taxon>
        <taxon>Chytridiomycota incertae sedis</taxon>
        <taxon>Chytridiomycetes</taxon>
        <taxon>Chytridiomycetes incertae sedis</taxon>
        <taxon>Blyttiomyces</taxon>
    </lineage>
</organism>
<dbReference type="GO" id="GO:0005739">
    <property type="term" value="C:mitochondrion"/>
    <property type="evidence" value="ECO:0007669"/>
    <property type="project" value="TreeGrafter"/>
</dbReference>
<keyword evidence="3" id="KW-0378">Hydrolase</keyword>
<reference evidence="7" key="1">
    <citation type="journal article" date="2018" name="Nat. Microbiol.">
        <title>Leveraging single-cell genomics to expand the fungal tree of life.</title>
        <authorList>
            <person name="Ahrendt S.R."/>
            <person name="Quandt C.A."/>
            <person name="Ciobanu D."/>
            <person name="Clum A."/>
            <person name="Salamov A."/>
            <person name="Andreopoulos B."/>
            <person name="Cheng J.F."/>
            <person name="Woyke T."/>
            <person name="Pelin A."/>
            <person name="Henrissat B."/>
            <person name="Reynolds N.K."/>
            <person name="Benny G.L."/>
            <person name="Smith M.E."/>
            <person name="James T.Y."/>
            <person name="Grigoriev I.V."/>
        </authorList>
    </citation>
    <scope>NUCLEOTIDE SEQUENCE [LARGE SCALE GENOMIC DNA]</scope>
</reference>
<dbReference type="InterPro" id="IPR036895">
    <property type="entry name" value="Uracil-DNA_glycosylase-like_sf"/>
</dbReference>
<dbReference type="OrthoDB" id="10031947at2759"/>
<evidence type="ECO:0000313" key="7">
    <source>
        <dbReference type="Proteomes" id="UP000269721"/>
    </source>
</evidence>
<feature type="domain" description="Uracil-DNA glycosylase-like" evidence="5">
    <location>
        <begin position="28"/>
        <end position="183"/>
    </location>
</feature>
<dbReference type="Pfam" id="PF03167">
    <property type="entry name" value="UDG"/>
    <property type="match status" value="1"/>
</dbReference>
<evidence type="ECO:0000313" key="6">
    <source>
        <dbReference type="EMBL" id="RKO89306.1"/>
    </source>
</evidence>
<keyword evidence="2" id="KW-0227">DNA damage</keyword>
<dbReference type="AlphaFoldDB" id="A0A4P9WFT9"/>
<evidence type="ECO:0000256" key="1">
    <source>
        <dbReference type="ARBA" id="ARBA00008184"/>
    </source>
</evidence>
<comment type="similarity">
    <text evidence="1">Belongs to the uracil-DNA glycosylase (UDG) superfamily. UNG family.</text>
</comment>
<accession>A0A4P9WFT9</accession>
<dbReference type="SUPFAM" id="SSF52141">
    <property type="entry name" value="Uracil-DNA glycosylase-like"/>
    <property type="match status" value="1"/>
</dbReference>
<keyword evidence="4" id="KW-0234">DNA repair</keyword>
<dbReference type="Proteomes" id="UP000269721">
    <property type="component" value="Unassembled WGS sequence"/>
</dbReference>
<proteinExistence type="inferred from homology"/>
<evidence type="ECO:0000256" key="4">
    <source>
        <dbReference type="ARBA" id="ARBA00023204"/>
    </source>
</evidence>
<name>A0A4P9WFT9_9FUNG</name>
<gene>
    <name evidence="6" type="ORF">BDK51DRAFT_21439</name>
</gene>
<dbReference type="Gene3D" id="3.40.470.10">
    <property type="entry name" value="Uracil-DNA glycosylase-like domain"/>
    <property type="match status" value="1"/>
</dbReference>
<dbReference type="InterPro" id="IPR005122">
    <property type="entry name" value="Uracil-DNA_glycosylase-like"/>
</dbReference>
<dbReference type="EMBL" id="KZ996170">
    <property type="protein sequence ID" value="RKO89306.1"/>
    <property type="molecule type" value="Genomic_DNA"/>
</dbReference>
<keyword evidence="7" id="KW-1185">Reference proteome</keyword>
<dbReference type="GO" id="GO:0097510">
    <property type="term" value="P:base-excision repair, AP site formation via deaminated base removal"/>
    <property type="evidence" value="ECO:0007669"/>
    <property type="project" value="TreeGrafter"/>
</dbReference>
<dbReference type="GO" id="GO:0004844">
    <property type="term" value="F:uracil DNA N-glycosylase activity"/>
    <property type="evidence" value="ECO:0007669"/>
    <property type="project" value="InterPro"/>
</dbReference>
<evidence type="ECO:0000256" key="2">
    <source>
        <dbReference type="ARBA" id="ARBA00022763"/>
    </source>
</evidence>
<sequence>MRDIKKSLDVVDFVPNEDRIFAFLKGTTPESIREIIIGQDPYQRSQEAISIAFSVPKRLGYITQSVKNIHRELELEYGSKFQDPRHASLIRWRSQQVLLINSALTVPLCGRYHDPNDIRNKKHYDIWFSFIVTLLNYLTKMHNKMVIMMWGHIAKRFEDEIEKKPSILYLFAPHPVNREGKFLGNRNFKAADEYRGKRKVNWCDL</sequence>
<dbReference type="GO" id="GO:0005634">
    <property type="term" value="C:nucleus"/>
    <property type="evidence" value="ECO:0007669"/>
    <property type="project" value="TreeGrafter"/>
</dbReference>
<evidence type="ECO:0000259" key="5">
    <source>
        <dbReference type="Pfam" id="PF03167"/>
    </source>
</evidence>